<keyword evidence="4" id="KW-1185">Reference proteome</keyword>
<accession>A0ABP5G327</accession>
<evidence type="ECO:0000256" key="1">
    <source>
        <dbReference type="SAM" id="MobiDB-lite"/>
    </source>
</evidence>
<feature type="transmembrane region" description="Helical" evidence="2">
    <location>
        <begin position="38"/>
        <end position="58"/>
    </location>
</feature>
<proteinExistence type="predicted"/>
<keyword evidence="2" id="KW-0812">Transmembrane</keyword>
<comment type="caution">
    <text evidence="3">The sequence shown here is derived from an EMBL/GenBank/DDBJ whole genome shotgun (WGS) entry which is preliminary data.</text>
</comment>
<feature type="region of interest" description="Disordered" evidence="1">
    <location>
        <begin position="78"/>
        <end position="106"/>
    </location>
</feature>
<name>A0ABP5G327_9MICO</name>
<sequence length="149" mass="15209">MLTQLVPSIIRTVVPLLVALVTALLVKAGIDPGPFHDLIAQLCGALVATAYYVAVRVFETHVKPHLGWFLGYPKQPSYDPPAASETSPTGAVATEGTTGIPAGEPVDVVPLGDSAGDAAASVKAGIESIAQDALPQPVADPLPQGTHGE</sequence>
<evidence type="ECO:0000313" key="3">
    <source>
        <dbReference type="EMBL" id="GAA2037274.1"/>
    </source>
</evidence>
<evidence type="ECO:0008006" key="5">
    <source>
        <dbReference type="Google" id="ProtNLM"/>
    </source>
</evidence>
<dbReference type="Proteomes" id="UP001501285">
    <property type="component" value="Unassembled WGS sequence"/>
</dbReference>
<gene>
    <name evidence="3" type="ORF">GCM10009740_31270</name>
</gene>
<keyword evidence="2" id="KW-1133">Transmembrane helix</keyword>
<evidence type="ECO:0000256" key="2">
    <source>
        <dbReference type="SAM" id="Phobius"/>
    </source>
</evidence>
<dbReference type="RefSeq" id="WP_343992999.1">
    <property type="nucleotide sequence ID" value="NZ_BAAANB010000021.1"/>
</dbReference>
<organism evidence="3 4">
    <name type="scientific">Terrabacter terrae</name>
    <dbReference type="NCBI Taxonomy" id="318434"/>
    <lineage>
        <taxon>Bacteria</taxon>
        <taxon>Bacillati</taxon>
        <taxon>Actinomycetota</taxon>
        <taxon>Actinomycetes</taxon>
        <taxon>Micrococcales</taxon>
        <taxon>Intrasporangiaceae</taxon>
        <taxon>Terrabacter</taxon>
    </lineage>
</organism>
<keyword evidence="2" id="KW-0472">Membrane</keyword>
<protein>
    <recommendedName>
        <fullName evidence="5">Holin</fullName>
    </recommendedName>
</protein>
<dbReference type="EMBL" id="BAAANB010000021">
    <property type="protein sequence ID" value="GAA2037274.1"/>
    <property type="molecule type" value="Genomic_DNA"/>
</dbReference>
<evidence type="ECO:0000313" key="4">
    <source>
        <dbReference type="Proteomes" id="UP001501285"/>
    </source>
</evidence>
<reference evidence="4" key="1">
    <citation type="journal article" date="2019" name="Int. J. Syst. Evol. Microbiol.">
        <title>The Global Catalogue of Microorganisms (GCM) 10K type strain sequencing project: providing services to taxonomists for standard genome sequencing and annotation.</title>
        <authorList>
            <consortium name="The Broad Institute Genomics Platform"/>
            <consortium name="The Broad Institute Genome Sequencing Center for Infectious Disease"/>
            <person name="Wu L."/>
            <person name="Ma J."/>
        </authorList>
    </citation>
    <scope>NUCLEOTIDE SEQUENCE [LARGE SCALE GENOMIC DNA]</scope>
    <source>
        <strain evidence="4">JCM 14283</strain>
    </source>
</reference>